<dbReference type="Proteomes" id="UP001194714">
    <property type="component" value="Unassembled WGS sequence"/>
</dbReference>
<organism evidence="6 7">
    <name type="scientific">Candidatus Neptunichlamydia vexilliferae</name>
    <dbReference type="NCBI Taxonomy" id="1651774"/>
    <lineage>
        <taxon>Bacteria</taxon>
        <taxon>Pseudomonadati</taxon>
        <taxon>Chlamydiota</taxon>
        <taxon>Chlamydiia</taxon>
        <taxon>Parachlamydiales</taxon>
        <taxon>Simkaniaceae</taxon>
        <taxon>Candidatus Neptunichlamydia</taxon>
    </lineage>
</organism>
<evidence type="ECO:0000259" key="5">
    <source>
        <dbReference type="Pfam" id="PF01526"/>
    </source>
</evidence>
<gene>
    <name evidence="6" type="ORF">NEPTK9_001574</name>
</gene>
<keyword evidence="4" id="KW-0233">DNA recombination</keyword>
<evidence type="ECO:0000256" key="4">
    <source>
        <dbReference type="ARBA" id="ARBA00023172"/>
    </source>
</evidence>
<dbReference type="Pfam" id="PF01526">
    <property type="entry name" value="DDE_Tnp_Tn3"/>
    <property type="match status" value="1"/>
</dbReference>
<keyword evidence="3" id="KW-0238">DNA-binding</keyword>
<dbReference type="InterPro" id="IPR047653">
    <property type="entry name" value="Tn3-like_transpos"/>
</dbReference>
<sequence>MTRYHNLRQYTKRFYKLDFKAVKGTEYLLKSIQILRKLNEGKIDSLPPDAPTSFIPKEWKKHLKNDDGKIIQKTWEMALYIAVKKALGSGDLYIYQSRHYRDFWKTIYDKKSWEEEKKSLYVQLSLPHRFKGVLNQLKKEFNHYLEEARKSIRKEDFVYLNAQGNLKFHRDQALAIPPGVKTLKQILESFMPMTRIEKLLAEVDQKTNFSSHFQPLIGHKQKSDPPPELIYAAIIAHGTNIGLHGMAYSSEGIDLDPLRRVSRWNIHEESLNNANAAIVNAHHQDPLSKIYGSGIRSGSDGQRYGMQKSSNLAAYYPRYFGYYDKAVTLYTHVSDQHSVFNTQVISCSSREATYVIDGLLRNRTMISPEFHTTDTHGFTEHVFALCFLLGFSFQPLLKDIASQQLYKIETKNHGEMNHLFSGTVDIQLIEEQWDQIMRVVASIKNGIAPAHVIVNRLISRSRSDRLAQAITSLGRLIKTIYIFRFFSDKSLRYEVHGQRNLEESRHALAKHTFFADQGVFKTSDYEEIMNKASCLGLISNAVLLWNTIKIRETIENLKEQGHEVNYSHLKRISPLLRKHFISHGTYNFKA</sequence>
<comment type="similarity">
    <text evidence="1">Belongs to the transposase 7 family.</text>
</comment>
<dbReference type="InterPro" id="IPR002513">
    <property type="entry name" value="Tn3_Tnp_DDE_dom"/>
</dbReference>
<evidence type="ECO:0000256" key="3">
    <source>
        <dbReference type="ARBA" id="ARBA00023125"/>
    </source>
</evidence>
<evidence type="ECO:0000313" key="6">
    <source>
        <dbReference type="EMBL" id="MBF5060048.1"/>
    </source>
</evidence>
<dbReference type="NCBIfam" id="NF033527">
    <property type="entry name" value="transpos_Tn3"/>
    <property type="match status" value="1"/>
</dbReference>
<name>A0ABS0B0X2_9BACT</name>
<keyword evidence="7" id="KW-1185">Reference proteome</keyword>
<comment type="caution">
    <text evidence="6">The sequence shown here is derived from an EMBL/GenBank/DDBJ whole genome shotgun (WGS) entry which is preliminary data.</text>
</comment>
<reference evidence="6 7" key="1">
    <citation type="submission" date="2020-01" db="EMBL/GenBank/DDBJ databases">
        <title>Draft genome sequence of Cand. Neptunochlamydia vexilliferae K9.</title>
        <authorList>
            <person name="Schulz F."/>
            <person name="Koestlbacher S."/>
            <person name="Wascher F."/>
            <person name="Pizzetti I."/>
            <person name="Horn M."/>
        </authorList>
    </citation>
    <scope>NUCLEOTIDE SEQUENCE [LARGE SCALE GENOMIC DNA]</scope>
    <source>
        <strain evidence="6 7">K9</strain>
    </source>
</reference>
<accession>A0ABS0B0X2</accession>
<evidence type="ECO:0000313" key="7">
    <source>
        <dbReference type="Proteomes" id="UP001194714"/>
    </source>
</evidence>
<keyword evidence="2" id="KW-0815">Transposition</keyword>
<evidence type="ECO:0000256" key="2">
    <source>
        <dbReference type="ARBA" id="ARBA00022578"/>
    </source>
</evidence>
<protein>
    <recommendedName>
        <fullName evidence="5">Tn3 transposase DDE domain-containing protein</fullName>
    </recommendedName>
</protein>
<feature type="domain" description="Tn3 transposase DDE" evidence="5">
    <location>
        <begin position="199"/>
        <end position="586"/>
    </location>
</feature>
<dbReference type="EMBL" id="JAAEJV010000067">
    <property type="protein sequence ID" value="MBF5060048.1"/>
    <property type="molecule type" value="Genomic_DNA"/>
</dbReference>
<evidence type="ECO:0000256" key="1">
    <source>
        <dbReference type="ARBA" id="ARBA00009402"/>
    </source>
</evidence>
<proteinExistence type="inferred from homology"/>